<keyword evidence="1" id="KW-1003">Cell membrane</keyword>
<dbReference type="InterPro" id="IPR050256">
    <property type="entry name" value="Glycosyltransferase_2"/>
</dbReference>
<dbReference type="Proteomes" id="UP000239907">
    <property type="component" value="Unassembled WGS sequence"/>
</dbReference>
<dbReference type="EMBL" id="MQWA01000001">
    <property type="protein sequence ID" value="PQJ29388.1"/>
    <property type="molecule type" value="Genomic_DNA"/>
</dbReference>
<dbReference type="GO" id="GO:0099621">
    <property type="term" value="F:undecaprenyl-phosphate 4-deoxy-4-formamido-L-arabinose transferase activity"/>
    <property type="evidence" value="ECO:0007669"/>
    <property type="project" value="TreeGrafter"/>
</dbReference>
<gene>
    <name evidence="10" type="ORF">BSZ32_13430</name>
</gene>
<evidence type="ECO:0000256" key="1">
    <source>
        <dbReference type="ARBA" id="ARBA00022475"/>
    </source>
</evidence>
<dbReference type="SUPFAM" id="SSF53448">
    <property type="entry name" value="Nucleotide-diphospho-sugar transferases"/>
    <property type="match status" value="1"/>
</dbReference>
<dbReference type="CDD" id="cd04187">
    <property type="entry name" value="DPM1_like_bac"/>
    <property type="match status" value="1"/>
</dbReference>
<keyword evidence="6 8" id="KW-1133">Transmembrane helix</keyword>
<name>A0A2S7U324_9BACT</name>
<evidence type="ECO:0000256" key="8">
    <source>
        <dbReference type="SAM" id="Phobius"/>
    </source>
</evidence>
<dbReference type="Gene3D" id="3.90.550.10">
    <property type="entry name" value="Spore Coat Polysaccharide Biosynthesis Protein SpsA, Chain A"/>
    <property type="match status" value="1"/>
</dbReference>
<evidence type="ECO:0000313" key="10">
    <source>
        <dbReference type="EMBL" id="PQJ29388.1"/>
    </source>
</evidence>
<evidence type="ECO:0000313" key="11">
    <source>
        <dbReference type="Proteomes" id="UP000239907"/>
    </source>
</evidence>
<dbReference type="RefSeq" id="WP_105043890.1">
    <property type="nucleotide sequence ID" value="NZ_MQWA01000001.1"/>
</dbReference>
<dbReference type="Pfam" id="PF00535">
    <property type="entry name" value="Glycos_transf_2"/>
    <property type="match status" value="1"/>
</dbReference>
<keyword evidence="11" id="KW-1185">Reference proteome</keyword>
<sequence>MNTITTKQSLKCISFIIPAMNEEKTIETLYQGIKKNLRDIECSWEVIFIDDGSTDNTWKVMQSLAMRSSLHVKAYKFSNNRGKADALALGYQVAKGDIVFTMDADLQDDPREIPRFIDAIEAGSDIITGWKRKRHDPWHKVLPSRVFNAVLSNVTGVNLHDHNCGFKAYKKEVVKSLPMYGDMHRMVPSLASFKGFKTSEIEVEHHAREHGVSKYGWSRLIIGAIDTTTVGFLQRFRNCPMHFAGKVSAVLVMFALSLFVSAIGVALTGGAAGILVILGSISTVTAILVCMQGLMSEHRVYRAMEKGRDLMVSEAINSDEAHPSMRIAQCEVSTRDMLIAS</sequence>
<evidence type="ECO:0000256" key="5">
    <source>
        <dbReference type="ARBA" id="ARBA00022985"/>
    </source>
</evidence>
<comment type="caution">
    <text evidence="10">The sequence shown here is derived from an EMBL/GenBank/DDBJ whole genome shotgun (WGS) entry which is preliminary data.</text>
</comment>
<feature type="transmembrane region" description="Helical" evidence="8">
    <location>
        <begin position="243"/>
        <end position="267"/>
    </location>
</feature>
<dbReference type="PANTHER" id="PTHR48090:SF3">
    <property type="entry name" value="UNDECAPRENYL-PHOSPHATE 4-DEOXY-4-FORMAMIDO-L-ARABINOSE TRANSFERASE"/>
    <property type="match status" value="1"/>
</dbReference>
<reference evidence="10 11" key="1">
    <citation type="submission" date="2016-12" db="EMBL/GenBank/DDBJ databases">
        <title>Study of bacterial adaptation to deep sea.</title>
        <authorList>
            <person name="Song J."/>
            <person name="Yoshizawa S."/>
            <person name="Kogure K."/>
        </authorList>
    </citation>
    <scope>NUCLEOTIDE SEQUENCE [LARGE SCALE GENOMIC DNA]</scope>
    <source>
        <strain evidence="10 11">SAORIC-165</strain>
    </source>
</reference>
<evidence type="ECO:0000256" key="2">
    <source>
        <dbReference type="ARBA" id="ARBA00022676"/>
    </source>
</evidence>
<accession>A0A2S7U324</accession>
<organism evidence="10 11">
    <name type="scientific">Rubritalea profundi</name>
    <dbReference type="NCBI Taxonomy" id="1658618"/>
    <lineage>
        <taxon>Bacteria</taxon>
        <taxon>Pseudomonadati</taxon>
        <taxon>Verrucomicrobiota</taxon>
        <taxon>Verrucomicrobiia</taxon>
        <taxon>Verrucomicrobiales</taxon>
        <taxon>Rubritaleaceae</taxon>
        <taxon>Rubritalea</taxon>
    </lineage>
</organism>
<feature type="transmembrane region" description="Helical" evidence="8">
    <location>
        <begin position="273"/>
        <end position="294"/>
    </location>
</feature>
<protein>
    <recommendedName>
        <fullName evidence="9">Glycosyltransferase 2-like domain-containing protein</fullName>
    </recommendedName>
</protein>
<dbReference type="GO" id="GO:0005886">
    <property type="term" value="C:plasma membrane"/>
    <property type="evidence" value="ECO:0007669"/>
    <property type="project" value="TreeGrafter"/>
</dbReference>
<evidence type="ECO:0000256" key="3">
    <source>
        <dbReference type="ARBA" id="ARBA00022679"/>
    </source>
</evidence>
<keyword evidence="4 8" id="KW-0812">Transmembrane</keyword>
<evidence type="ECO:0000256" key="6">
    <source>
        <dbReference type="ARBA" id="ARBA00022989"/>
    </source>
</evidence>
<dbReference type="AlphaFoldDB" id="A0A2S7U324"/>
<evidence type="ECO:0000259" key="9">
    <source>
        <dbReference type="Pfam" id="PF00535"/>
    </source>
</evidence>
<keyword evidence="3" id="KW-0808">Transferase</keyword>
<keyword evidence="2" id="KW-0328">Glycosyltransferase</keyword>
<dbReference type="InterPro" id="IPR029044">
    <property type="entry name" value="Nucleotide-diphossugar_trans"/>
</dbReference>
<feature type="domain" description="Glycosyltransferase 2-like" evidence="9">
    <location>
        <begin position="14"/>
        <end position="175"/>
    </location>
</feature>
<dbReference type="OrthoDB" id="9807778at2"/>
<evidence type="ECO:0000256" key="4">
    <source>
        <dbReference type="ARBA" id="ARBA00022692"/>
    </source>
</evidence>
<keyword evidence="7 8" id="KW-0472">Membrane</keyword>
<keyword evidence="5" id="KW-0448">Lipopolysaccharide biosynthesis</keyword>
<proteinExistence type="predicted"/>
<dbReference type="PANTHER" id="PTHR48090">
    <property type="entry name" value="UNDECAPRENYL-PHOSPHATE 4-DEOXY-4-FORMAMIDO-L-ARABINOSE TRANSFERASE-RELATED"/>
    <property type="match status" value="1"/>
</dbReference>
<evidence type="ECO:0000256" key="7">
    <source>
        <dbReference type="ARBA" id="ARBA00023136"/>
    </source>
</evidence>
<dbReference type="GO" id="GO:0009103">
    <property type="term" value="P:lipopolysaccharide biosynthetic process"/>
    <property type="evidence" value="ECO:0007669"/>
    <property type="project" value="UniProtKB-KW"/>
</dbReference>
<dbReference type="InterPro" id="IPR001173">
    <property type="entry name" value="Glyco_trans_2-like"/>
</dbReference>